<comment type="cofactor">
    <cofactor evidence="3">
        <name>(R)-lipoate</name>
        <dbReference type="ChEBI" id="CHEBI:83088"/>
    </cofactor>
    <text evidence="3">Binds 1 lipoyl cofactor covalently.</text>
</comment>
<dbReference type="GO" id="GO:0019464">
    <property type="term" value="P:glycine decarboxylation via glycine cleavage system"/>
    <property type="evidence" value="ECO:0007669"/>
    <property type="project" value="UniProtKB-UniRule"/>
</dbReference>
<dbReference type="CDD" id="cd06848">
    <property type="entry name" value="GCS_H"/>
    <property type="match status" value="1"/>
</dbReference>
<dbReference type="NCBIfam" id="NF002270">
    <property type="entry name" value="PRK01202.1"/>
    <property type="match status" value="1"/>
</dbReference>
<dbReference type="InterPro" id="IPR033753">
    <property type="entry name" value="GCV_H/Fam206"/>
</dbReference>
<dbReference type="PROSITE" id="PS00189">
    <property type="entry name" value="LIPOYL"/>
    <property type="match status" value="1"/>
</dbReference>
<comment type="caution">
    <text evidence="6">The sequence shown here is derived from an EMBL/GenBank/DDBJ whole genome shotgun (WGS) entry which is preliminary data.</text>
</comment>
<dbReference type="GO" id="GO:0005960">
    <property type="term" value="C:glycine cleavage complex"/>
    <property type="evidence" value="ECO:0007669"/>
    <property type="project" value="InterPro"/>
</dbReference>
<gene>
    <name evidence="3" type="primary">gcvH</name>
    <name evidence="6" type="ORF">SE37_04565</name>
</gene>
<dbReference type="InterPro" id="IPR011053">
    <property type="entry name" value="Single_hybrid_motif"/>
</dbReference>
<dbReference type="InterPro" id="IPR003016">
    <property type="entry name" value="2-oxoA_DH_lipoyl-BS"/>
</dbReference>
<dbReference type="InterPro" id="IPR017453">
    <property type="entry name" value="GCV_H_sub"/>
</dbReference>
<dbReference type="HAMAP" id="MF_00272">
    <property type="entry name" value="GcvH"/>
    <property type="match status" value="1"/>
</dbReference>
<accession>A0A0C1U2A4</accession>
<evidence type="ECO:0000259" key="5">
    <source>
        <dbReference type="PROSITE" id="PS50968"/>
    </source>
</evidence>
<comment type="similarity">
    <text evidence="1 3">Belongs to the GcvH family.</text>
</comment>
<dbReference type="GO" id="GO:0005829">
    <property type="term" value="C:cytosol"/>
    <property type="evidence" value="ECO:0007669"/>
    <property type="project" value="TreeGrafter"/>
</dbReference>
<feature type="modified residue" description="N6-lipoyllysine" evidence="3 4">
    <location>
        <position position="63"/>
    </location>
</feature>
<evidence type="ECO:0000256" key="3">
    <source>
        <dbReference type="HAMAP-Rule" id="MF_00272"/>
    </source>
</evidence>
<dbReference type="RefSeq" id="WP_039644063.1">
    <property type="nucleotide sequence ID" value="NZ_JXBL01000001.1"/>
</dbReference>
<dbReference type="AlphaFoldDB" id="A0A0C1U2A4"/>
<sequence>MDFPEELKYSKEHVWVREEGDRAVIGLTDYAQDALGTVSAIELPTVGDELEQEDSFGSLEARKTASELYAPISGTVLEVNEELDAAPEIVNDDPYDGGWIAVVSLDDPEELKSLLSAEDYAEYVSQADEDEE</sequence>
<proteinExistence type="inferred from homology"/>
<dbReference type="NCBIfam" id="TIGR00527">
    <property type="entry name" value="gcvH"/>
    <property type="match status" value="1"/>
</dbReference>
<evidence type="ECO:0000256" key="2">
    <source>
        <dbReference type="ARBA" id="ARBA00022823"/>
    </source>
</evidence>
<dbReference type="InterPro" id="IPR002930">
    <property type="entry name" value="GCV_H"/>
</dbReference>
<feature type="domain" description="Lipoyl-binding" evidence="5">
    <location>
        <begin position="22"/>
        <end position="104"/>
    </location>
</feature>
<dbReference type="PANTHER" id="PTHR11715">
    <property type="entry name" value="GLYCINE CLEAVAGE SYSTEM H PROTEIN"/>
    <property type="match status" value="1"/>
</dbReference>
<reference evidence="6 7" key="1">
    <citation type="submission" date="2015-01" db="EMBL/GenBank/DDBJ databases">
        <title>Genome sequence of the anaerobic bacterium Geobacter soli GSS01, a dissimilatory Fe(III) reducer from soil.</title>
        <authorList>
            <person name="Yang G."/>
            <person name="Zhou S."/>
        </authorList>
    </citation>
    <scope>NUCLEOTIDE SEQUENCE [LARGE SCALE GENOMIC DNA]</scope>
    <source>
        <strain evidence="6 7">GSS01</strain>
    </source>
</reference>
<organism evidence="6 7">
    <name type="scientific">Geobacter soli</name>
    <dbReference type="NCBI Taxonomy" id="1510391"/>
    <lineage>
        <taxon>Bacteria</taxon>
        <taxon>Pseudomonadati</taxon>
        <taxon>Thermodesulfobacteriota</taxon>
        <taxon>Desulfuromonadia</taxon>
        <taxon>Geobacterales</taxon>
        <taxon>Geobacteraceae</taxon>
        <taxon>Geobacter</taxon>
    </lineage>
</organism>
<keyword evidence="2 3" id="KW-0450">Lipoyl</keyword>
<evidence type="ECO:0000313" key="6">
    <source>
        <dbReference type="EMBL" id="KIE41950.1"/>
    </source>
</evidence>
<dbReference type="SUPFAM" id="SSF51230">
    <property type="entry name" value="Single hybrid motif"/>
    <property type="match status" value="1"/>
</dbReference>
<dbReference type="EMBL" id="JXBL01000001">
    <property type="protein sequence ID" value="KIE41950.1"/>
    <property type="molecule type" value="Genomic_DNA"/>
</dbReference>
<dbReference type="PANTHER" id="PTHR11715:SF3">
    <property type="entry name" value="GLYCINE CLEAVAGE SYSTEM H PROTEIN-RELATED"/>
    <property type="match status" value="1"/>
</dbReference>
<evidence type="ECO:0000256" key="1">
    <source>
        <dbReference type="ARBA" id="ARBA00009249"/>
    </source>
</evidence>
<name>A0A0C1U2A4_9BACT</name>
<comment type="subunit">
    <text evidence="3">The glycine cleavage system is composed of four proteins: P, T, L and H.</text>
</comment>
<dbReference type="Pfam" id="PF01597">
    <property type="entry name" value="GCV_H"/>
    <property type="match status" value="1"/>
</dbReference>
<dbReference type="InterPro" id="IPR000089">
    <property type="entry name" value="Biotin_lipoyl"/>
</dbReference>
<dbReference type="PROSITE" id="PS50968">
    <property type="entry name" value="BIOTINYL_LIPOYL"/>
    <property type="match status" value="1"/>
</dbReference>
<keyword evidence="7" id="KW-1185">Reference proteome</keyword>
<protein>
    <recommendedName>
        <fullName evidence="3">Glycine cleavage system H protein</fullName>
    </recommendedName>
</protein>
<dbReference type="Gene3D" id="2.40.50.100">
    <property type="match status" value="1"/>
</dbReference>
<evidence type="ECO:0000256" key="4">
    <source>
        <dbReference type="PIRSR" id="PIRSR617453-50"/>
    </source>
</evidence>
<comment type="function">
    <text evidence="3">The glycine cleavage system catalyzes the degradation of glycine. The H protein shuttles the methylamine group of glycine from the P protein to the T protein.</text>
</comment>
<evidence type="ECO:0000313" key="7">
    <source>
        <dbReference type="Proteomes" id="UP000031433"/>
    </source>
</evidence>
<dbReference type="GO" id="GO:0009249">
    <property type="term" value="P:protein lipoylation"/>
    <property type="evidence" value="ECO:0007669"/>
    <property type="project" value="TreeGrafter"/>
</dbReference>
<dbReference type="Proteomes" id="UP000031433">
    <property type="component" value="Unassembled WGS sequence"/>
</dbReference>